<dbReference type="SUPFAM" id="SSF49785">
    <property type="entry name" value="Galactose-binding domain-like"/>
    <property type="match status" value="1"/>
</dbReference>
<reference evidence="18" key="2">
    <citation type="submission" date="2007-04" db="EMBL/GenBank/DDBJ databases">
        <title>The genome of the human body louse.</title>
        <authorList>
            <consortium name="The Human Body Louse Genome Consortium"/>
            <person name="Kirkness E."/>
            <person name="Walenz B."/>
            <person name="Hass B."/>
            <person name="Bruggner R."/>
            <person name="Strausberg R."/>
        </authorList>
    </citation>
    <scope>NUCLEOTIDE SEQUENCE</scope>
    <source>
        <strain evidence="18">USDA</strain>
    </source>
</reference>
<feature type="compositionally biased region" description="Polar residues" evidence="15">
    <location>
        <begin position="635"/>
        <end position="667"/>
    </location>
</feature>
<accession>E0VWH2</accession>
<dbReference type="Gene3D" id="2.60.120.260">
    <property type="entry name" value="Galactose-binding domain-like"/>
    <property type="match status" value="1"/>
</dbReference>
<feature type="region of interest" description="Disordered" evidence="15">
    <location>
        <begin position="551"/>
        <end position="690"/>
    </location>
</feature>
<comment type="similarity">
    <text evidence="4">Belongs to the RING-Cys relay (RCR) family.</text>
</comment>
<comment type="catalytic activity">
    <reaction evidence="1">
        <text>[E2 ubiquitin-conjugating enzyme]-S-ubiquitinyl-L-cysteine + [acceptor protein]-L-threonine = [E2 ubiquitin-conjugating enzyme]-L-cysteine + [acceptor protein]-3-O-ubiquitinyl-L-threonine.</text>
        <dbReference type="EC" id="2.3.2.33"/>
    </reaction>
</comment>
<feature type="domain" description="DOC" evidence="17">
    <location>
        <begin position="1568"/>
        <end position="1746"/>
    </location>
</feature>
<dbReference type="InterPro" id="IPR017868">
    <property type="entry name" value="Filamin/ABP280_repeat-like"/>
</dbReference>
<keyword evidence="12" id="KW-0966">Cell projection</keyword>
<dbReference type="SUPFAM" id="SSF57850">
    <property type="entry name" value="RING/U-box"/>
    <property type="match status" value="1"/>
</dbReference>
<keyword evidence="8" id="KW-0677">Repeat</keyword>
<proteinExistence type="inferred from homology"/>
<dbReference type="InterPro" id="IPR008979">
    <property type="entry name" value="Galactose-bd-like_sf"/>
</dbReference>
<evidence type="ECO:0000256" key="1">
    <source>
        <dbReference type="ARBA" id="ARBA00000333"/>
    </source>
</evidence>
<keyword evidence="20" id="KW-1185">Reference proteome</keyword>
<dbReference type="Pfam" id="PF08239">
    <property type="entry name" value="SH3_3"/>
    <property type="match status" value="1"/>
</dbReference>
<dbReference type="EC" id="2.3.2.33" evidence="5"/>
<dbReference type="RefSeq" id="XP_002430466.1">
    <property type="nucleotide sequence ID" value="XM_002430421.1"/>
</dbReference>
<organism>
    <name type="scientific">Pediculus humanus subsp. corporis</name>
    <name type="common">Body louse</name>
    <dbReference type="NCBI Taxonomy" id="121224"/>
    <lineage>
        <taxon>Eukaryota</taxon>
        <taxon>Metazoa</taxon>
        <taxon>Ecdysozoa</taxon>
        <taxon>Arthropoda</taxon>
        <taxon>Hexapoda</taxon>
        <taxon>Insecta</taxon>
        <taxon>Pterygota</taxon>
        <taxon>Neoptera</taxon>
        <taxon>Paraneoptera</taxon>
        <taxon>Psocodea</taxon>
        <taxon>Troctomorpha</taxon>
        <taxon>Phthiraptera</taxon>
        <taxon>Anoplura</taxon>
        <taxon>Pediculidae</taxon>
        <taxon>Pediculus</taxon>
    </lineage>
</organism>
<evidence type="ECO:0000313" key="18">
    <source>
        <dbReference type="EMBL" id="EEB17728.1"/>
    </source>
</evidence>
<evidence type="ECO:0000313" key="19">
    <source>
        <dbReference type="EnsemblMetazoa" id="PHUM483780-PA"/>
    </source>
</evidence>
<dbReference type="FunFam" id="2.60.120.260:FF:000011">
    <property type="entry name" value="E3 ubiquitin-protein ligase MYCBP2 isoform X1"/>
    <property type="match status" value="1"/>
</dbReference>
<evidence type="ECO:0000256" key="8">
    <source>
        <dbReference type="ARBA" id="ARBA00022737"/>
    </source>
</evidence>
<evidence type="ECO:0000256" key="12">
    <source>
        <dbReference type="ARBA" id="ARBA00023273"/>
    </source>
</evidence>
<dbReference type="GO" id="GO:0007411">
    <property type="term" value="P:axon guidance"/>
    <property type="evidence" value="ECO:0007669"/>
    <property type="project" value="TreeGrafter"/>
</dbReference>
<dbReference type="InterPro" id="IPR014756">
    <property type="entry name" value="Ig_E-set"/>
</dbReference>
<dbReference type="GO" id="GO:0005634">
    <property type="term" value="C:nucleus"/>
    <property type="evidence" value="ECO:0007669"/>
    <property type="project" value="TreeGrafter"/>
</dbReference>
<keyword evidence="7" id="KW-0479">Metal-binding</keyword>
<evidence type="ECO:0000256" key="2">
    <source>
        <dbReference type="ARBA" id="ARBA00004489"/>
    </source>
</evidence>
<dbReference type="InterPro" id="IPR001841">
    <property type="entry name" value="Znf_RING"/>
</dbReference>
<comment type="subcellular location">
    <subcellularLocation>
        <location evidence="2">Cell projection</location>
        <location evidence="2">Axon</location>
    </subcellularLocation>
</comment>
<evidence type="ECO:0000256" key="10">
    <source>
        <dbReference type="ARBA" id="ARBA00022786"/>
    </source>
</evidence>
<evidence type="ECO:0000256" key="13">
    <source>
        <dbReference type="PROSITE-ProRule" id="PRU00087"/>
    </source>
</evidence>
<dbReference type="SUPFAM" id="SSF81296">
    <property type="entry name" value="E set domains"/>
    <property type="match status" value="1"/>
</dbReference>
<dbReference type="CDD" id="cd16463">
    <property type="entry name" value="RING-H2_PHR"/>
    <property type="match status" value="1"/>
</dbReference>
<dbReference type="KEGG" id="phu:Phum_PHUM483780"/>
<dbReference type="PANTHER" id="PTHR45943:SF1">
    <property type="entry name" value="E3 UBIQUITIN-PROTEIN LIGASE MYCBP2"/>
    <property type="match status" value="1"/>
</dbReference>
<dbReference type="Gene3D" id="3.30.40.10">
    <property type="entry name" value="Zinc/RING finger domain, C3HC4 (zinc finger)"/>
    <property type="match status" value="1"/>
</dbReference>
<evidence type="ECO:0000256" key="6">
    <source>
        <dbReference type="ARBA" id="ARBA00022679"/>
    </source>
</evidence>
<keyword evidence="9 14" id="KW-0863">Zinc-finger</keyword>
<evidence type="ECO:0000256" key="3">
    <source>
        <dbReference type="ARBA" id="ARBA00004906"/>
    </source>
</evidence>
<evidence type="ECO:0000259" key="17">
    <source>
        <dbReference type="PROSITE" id="PS51284"/>
    </source>
</evidence>
<feature type="region of interest" description="Disordered" evidence="15">
    <location>
        <begin position="2065"/>
        <end position="2084"/>
    </location>
</feature>
<dbReference type="EMBL" id="AAZO01005862">
    <property type="status" value="NOT_ANNOTATED_CDS"/>
    <property type="molecule type" value="Genomic_DNA"/>
</dbReference>
<dbReference type="PROSITE" id="PS50089">
    <property type="entry name" value="ZF_RING_2"/>
    <property type="match status" value="1"/>
</dbReference>
<dbReference type="FunFam" id="3.30.40.10:FF:000078">
    <property type="entry name" value="E3 ubiquitin-protein ligase MYCBP2 isoform X1"/>
    <property type="match status" value="1"/>
</dbReference>
<keyword evidence="10" id="KW-0833">Ubl conjugation pathway</keyword>
<evidence type="ECO:0000256" key="4">
    <source>
        <dbReference type="ARBA" id="ARBA00005415"/>
    </source>
</evidence>
<dbReference type="GeneID" id="8231418"/>
<sequence length="2495" mass="275740">MHLITCHSNERLFLRDFIQCSPSTSGGRLARWLQPDPYADPSKCEVLYNRDDMRCGWPIVVTILTKDQYSELVHVPNLKIEVKAVPIGKKDGDFDAGRKVRKVEDVDSASVQPPLDVPYEVTVEDKICYHSITMMKAFENFSFEELRYFCPSVKRTCENMLVRPYNDGTYCATWTPSNTGWYSIVVTIDGYPLEGIYKAEVKEPPQGVAPPTQSVVKKTSHQPSKIRRFVTSYSAGLRIRAHPSLQSEQIGVVDVNGTIAFIDEIHNDDGVWLRLNHESIKQYCSGSINGINEAWCLQYNQHLGKTLLVPVEDSKRMLDQSGKKLHDGSKMDRSSAGFPGIYTVVKCGAACHNVRSKPSLQAPPVGMMVLGNQVEVLDQVINSEGTWVKINPEIASKYCFNHVTEAWSLAQSPNNELYLQREPNSEVGPLEIGGVTATSSPKKGYDFTMANTSGNFVAGEMSSFSFTPPRTTPPQSFHASGDPFVFGYGSPDMKLKIDKKNVNKLIKEEDKSMKVRNFFNKKNVWQCIRDSHFESGDGGANVKDVAKVLGESRINGNGETPSGVSPRRSSSPKTIGFHPGRSNSPRTHVFSSRSSSPNIQTPYVTNSPHGDATEKTSQSSSPLPVPISGGALIDSQCSIASQRRGSTQSDTSALVSSLTRDLSQSPLTKDLSPSPSHSSSSPVKRDYTMDDLTGVRKDGEMDMVGDSPKKELNLNSSSNFKAVTQAGTQTSPEETCGGSVKSHFNIGTVGTKEERISPKFLRKERVFGRSAKRAMSPAPQVSGSGDKNVVKEAMSPSVAESLRAIFSAFLWQEGIVHDAMACASFLKFHPTLPKEGALVVTRKIATPVNTTKQELSKEQRQYQRHSVEVSTETCYKNLLPLGAYLHIQPAALESLTRSAANANANRLRRKQSPQEASIREEVPVEPLKSKDLCASDNINKIKMSDVKKDNGVVTVSVLPPALKGLVIVWEELSSIFLKAFEQPTLPPSPLLPSKFSRNAASLNKEKLLIKKTVDLGKSKPEGKRCSRKKKDWRPLGRLNVLGEACEVMAPLINSGNEKETFCELCGGLYLHPVTHHMRQNHPGCGGPTGGKGYNSSGNYSVGWAGHCGEGAVGGSSWYLLCDNCREKYVKLKKEGLLISKDKKKSSAKKKAAIIAPVPNVLPLTSPVFGQSVSSTEGHVIMKENAMFLLDLACSSNLGEYYYYYYYYYNNSGYYYFSITIYTSILVLSNQQQRSGVGSVASLVSLISENQSPPDPPGPFSPVGSFQCLTALGSHLKEQELQEVLQRQLPHELDPSCNGNFQPNSWFDESDSDNQKGRLFHRSVSMGTSVIPWAKKDSDGRVILTRKRNNSSSGEFMSEGGSSLLCRPSATLQKLIPGLDESAIISNEERGALDLLKRPSVSFILHRHPIFALRFAMKHSIRKATCRLYAFQALNWLLRNVTQPVCLHDLLWWFVASLSQSSTPLEVESIEDQIKKDDGEILKACDHPLSDITFAGDAAIPLWKAFHQFLKTVADLMFLLPPSCALQTMAVRCWSLKFSQVDHGFLHRCQVFNNISKILSRSEEESDEITMSLHESGISQYPSNTLVEALRDLTPDVEIKVSSRQAMIGSLTDNSTETFWESGDEDRNKTKTITLTCPQDSKPKVIYIHIDNCRDLANKVASVTFLSGPSAEKLQKIRQVEVESRSTGWISSSISDGRHEVIKLELKGPDNSLRIRQVRILGESGENLIVPQRSGTTIQQKLCELETLKVFRLITSQVFGKLIIGESEEQSEPEDDRMEDNNDLKEHMVGILFSRSKLTHLQKQVCMHIVHAIRKETSRVREEWECLLCSPVPSETKPSDTYAFEMLSMVLALSGSSVGRVYLSHQYGLLTDLLSLLHTGSARVQRQVTALLRRVLPEVSPETLANVLGVDKLPPSDFSIISAGSKQQNFDVYKIGILDVFLSVVAKSLTVQVKVKGREVKGITMVTLATAIHPRDPMGLRWWLRGCISRKLAEDIIQLLNDMSAGKLSEAWATVTKGAIAENIINLTKLNESQRGPNECLKTPTLWLALASLCVLDKDHVDRLSSGQWSRSDGQPPPPKPTCTNHDDNVTGAIIQCSVCGNLCADCDRYLHLHRRTRMHQRQVCKEEEEAIKVDLHEGCGRTKLFWVLALADSCTLKAMVEFREGSKSKSAGTGVCRFCGATGNSGLLAIGNVCADQECQEHAKNICNKIHPCGHVCNGLAGEVVCLPCLQNCKGSPSLKQDADDMCMICFTEALSCAPSIQLHCGHVFHAHCARNALVRRWAGPRITFSFSQCPICKSPMKHSVLAELLKPIQELYEDVKRKALMRLEYEGLHRAVAITTPSAKFFNDPASYAMDRYAYYVCFKCNKAYYGGEARCDVDMNGDFDPSELVCGGCSDVARAQMCPKHGTDFLEYKCRYCCSVAVFFCFGTTHFCNSCHDDFQRVTNIPKSDLPACPAGPKAKQLDGEECPLHVSHPPTGEEFALGCGVCRNAHTF</sequence>
<feature type="region of interest" description="Disordered" evidence="15">
    <location>
        <begin position="904"/>
        <end position="923"/>
    </location>
</feature>
<comment type="pathway">
    <text evidence="3">Protein modification; protein ubiquitination.</text>
</comment>
<dbReference type="EMBL" id="DS235820">
    <property type="protein sequence ID" value="EEB17728.1"/>
    <property type="molecule type" value="Genomic_DNA"/>
</dbReference>
<reference evidence="19" key="3">
    <citation type="submission" date="2021-02" db="UniProtKB">
        <authorList>
            <consortium name="EnsemblMetazoa"/>
        </authorList>
    </citation>
    <scope>IDENTIFICATION</scope>
    <source>
        <strain evidence="19">USDA</strain>
    </source>
</reference>
<evidence type="ECO:0000256" key="14">
    <source>
        <dbReference type="PROSITE-ProRule" id="PRU00175"/>
    </source>
</evidence>
<evidence type="ECO:0000256" key="15">
    <source>
        <dbReference type="SAM" id="MobiDB-lite"/>
    </source>
</evidence>
<dbReference type="HOGENOM" id="CLU_000562_1_0_1"/>
<dbReference type="OMA" id="HSLPRMV"/>
<dbReference type="InParanoid" id="E0VWH2"/>
<gene>
    <name evidence="19" type="primary">8231418</name>
    <name evidence="18" type="ORF">Phum_PHUM483780</name>
</gene>
<evidence type="ECO:0000256" key="7">
    <source>
        <dbReference type="ARBA" id="ARBA00022723"/>
    </source>
</evidence>
<feature type="repeat" description="Filamin" evidence="13">
    <location>
        <begin position="162"/>
        <end position="195"/>
    </location>
</feature>
<dbReference type="PANTHER" id="PTHR45943">
    <property type="entry name" value="E3 UBIQUITIN-PROTEIN LIGASE MYCBP2"/>
    <property type="match status" value="1"/>
</dbReference>
<dbReference type="EnsemblMetazoa" id="PHUM483780-RA">
    <property type="protein sequence ID" value="PHUM483780-PA"/>
    <property type="gene ID" value="PHUM483780"/>
</dbReference>
<dbReference type="InterPro" id="IPR013083">
    <property type="entry name" value="Znf_RING/FYVE/PHD"/>
</dbReference>
<dbReference type="PROSITE" id="PS51284">
    <property type="entry name" value="DOC"/>
    <property type="match status" value="1"/>
</dbReference>
<feature type="compositionally biased region" description="Low complexity" evidence="15">
    <location>
        <begin position="672"/>
        <end position="682"/>
    </location>
</feature>
<dbReference type="OrthoDB" id="6050183at2759"/>
<dbReference type="eggNOG" id="KOG1428">
    <property type="taxonomic scope" value="Eukaryota"/>
</dbReference>
<dbReference type="Proteomes" id="UP000009046">
    <property type="component" value="Unassembled WGS sequence"/>
</dbReference>
<evidence type="ECO:0000256" key="5">
    <source>
        <dbReference type="ARBA" id="ARBA00012249"/>
    </source>
</evidence>
<evidence type="ECO:0000259" key="16">
    <source>
        <dbReference type="PROSITE" id="PS50089"/>
    </source>
</evidence>
<dbReference type="GO" id="GO:0008582">
    <property type="term" value="P:regulation of synaptic assembly at neuromuscular junction"/>
    <property type="evidence" value="ECO:0007669"/>
    <property type="project" value="TreeGrafter"/>
</dbReference>
<reference evidence="18" key="1">
    <citation type="submission" date="2007-04" db="EMBL/GenBank/DDBJ databases">
        <title>Annotation of Pediculus humanus corporis strain USDA.</title>
        <authorList>
            <person name="Kirkness E."/>
            <person name="Hannick L."/>
            <person name="Hass B."/>
            <person name="Bruggner R."/>
            <person name="Lawson D."/>
            <person name="Bidwell S."/>
            <person name="Joardar V."/>
            <person name="Caler E."/>
            <person name="Walenz B."/>
            <person name="Inman J."/>
            <person name="Schobel S."/>
            <person name="Galinsky K."/>
            <person name="Amedeo P."/>
            <person name="Strausberg R."/>
        </authorList>
    </citation>
    <scope>NUCLEOTIDE SEQUENCE</scope>
    <source>
        <strain evidence="18">USDA</strain>
    </source>
</reference>
<dbReference type="SMART" id="SM01337">
    <property type="entry name" value="APC10"/>
    <property type="match status" value="1"/>
</dbReference>
<dbReference type="SMART" id="SM00184">
    <property type="entry name" value="RING"/>
    <property type="match status" value="1"/>
</dbReference>
<feature type="compositionally biased region" description="Polar residues" evidence="15">
    <location>
        <begin position="554"/>
        <end position="563"/>
    </location>
</feature>
<evidence type="ECO:0000256" key="11">
    <source>
        <dbReference type="ARBA" id="ARBA00022833"/>
    </source>
</evidence>
<name>E0VWH2_PEDHC</name>
<dbReference type="GO" id="GO:0030424">
    <property type="term" value="C:axon"/>
    <property type="evidence" value="ECO:0007669"/>
    <property type="project" value="UniProtKB-SubCell"/>
</dbReference>
<keyword evidence="11" id="KW-0862">Zinc</keyword>
<dbReference type="GO" id="GO:0099174">
    <property type="term" value="P:regulation of presynapse organization"/>
    <property type="evidence" value="ECO:0007669"/>
    <property type="project" value="UniProtKB-ARBA"/>
</dbReference>
<dbReference type="GO" id="GO:0005886">
    <property type="term" value="C:plasma membrane"/>
    <property type="evidence" value="ECO:0007669"/>
    <property type="project" value="TreeGrafter"/>
</dbReference>
<protein>
    <recommendedName>
        <fullName evidence="5">RCR-type E3 ubiquitin transferase</fullName>
        <ecNumber evidence="5">2.3.2.33</ecNumber>
    </recommendedName>
</protein>
<dbReference type="InterPro" id="IPR004939">
    <property type="entry name" value="APC_su10/DOC_dom"/>
</dbReference>
<dbReference type="InterPro" id="IPR003646">
    <property type="entry name" value="SH3-like_bac-type"/>
</dbReference>
<feature type="domain" description="RING-type" evidence="16">
    <location>
        <begin position="2247"/>
        <end position="2298"/>
    </location>
</feature>
<evidence type="ECO:0000313" key="20">
    <source>
        <dbReference type="Proteomes" id="UP000009046"/>
    </source>
</evidence>
<dbReference type="VEuPathDB" id="VectorBase:PHUM483780"/>
<dbReference type="GO" id="GO:0008270">
    <property type="term" value="F:zinc ion binding"/>
    <property type="evidence" value="ECO:0007669"/>
    <property type="project" value="UniProtKB-KW"/>
</dbReference>
<dbReference type="CDD" id="cd19799">
    <property type="entry name" value="Bbox2_MYCBP2"/>
    <property type="match status" value="1"/>
</dbReference>
<dbReference type="STRING" id="121224.E0VWH2"/>
<dbReference type="GO" id="GO:0061630">
    <property type="term" value="F:ubiquitin protein ligase activity"/>
    <property type="evidence" value="ECO:0007669"/>
    <property type="project" value="UniProtKB-EC"/>
</dbReference>
<feature type="compositionally biased region" description="Polar residues" evidence="15">
    <location>
        <begin position="581"/>
        <end position="608"/>
    </location>
</feature>
<dbReference type="PROSITE" id="PS50194">
    <property type="entry name" value="FILAMIN_REPEAT"/>
    <property type="match status" value="1"/>
</dbReference>
<dbReference type="CTD" id="8231418"/>
<evidence type="ECO:0000256" key="9">
    <source>
        <dbReference type="ARBA" id="ARBA00022771"/>
    </source>
</evidence>
<keyword evidence="6" id="KW-0808">Transferase</keyword>